<keyword evidence="2" id="KW-1185">Reference proteome</keyword>
<comment type="caution">
    <text evidence="1">The sequence shown here is derived from an EMBL/GenBank/DDBJ whole genome shotgun (WGS) entry which is preliminary data.</text>
</comment>
<proteinExistence type="predicted"/>
<organism evidence="1 2">
    <name type="scientific">Pseudomonas imrae</name>
    <dbReference type="NCBI Taxonomy" id="2992837"/>
    <lineage>
        <taxon>Bacteria</taxon>
        <taxon>Pseudomonadati</taxon>
        <taxon>Pseudomonadota</taxon>
        <taxon>Gammaproteobacteria</taxon>
        <taxon>Pseudomonadales</taxon>
        <taxon>Pseudomonadaceae</taxon>
        <taxon>Pseudomonas</taxon>
    </lineage>
</organism>
<evidence type="ECO:0000313" key="1">
    <source>
        <dbReference type="EMBL" id="MFO2475973.1"/>
    </source>
</evidence>
<gene>
    <name evidence="1" type="ORF">OOJ96_00940</name>
</gene>
<accession>A0ACC7P6P8</accession>
<evidence type="ECO:0000313" key="2">
    <source>
        <dbReference type="Proteomes" id="UP001637618"/>
    </source>
</evidence>
<name>A0ACC7P6P8_9PSED</name>
<sequence length="244" mass="26241">MKRKWIFVTGGSRGIGAEIVRSASRNYDVVFTYKTSMIEAKALAEQLNNEPGNRVEAVHCDVSDVSQVEDVAQSLIQRYGPPYAVINNAGVAEDSLFSNLDEQALTHIFSQNVFSAFSVSRAFIGSMMGESDACIINISSVSGIKGNVGQSAYSATKAALIGMTRSLALEMSRFNMRVNSIAPGYIETDMTRHLKDSGTGLKKSIPLRRFGSTVEVASLVDYLLSEGAAYITGQTLVIDGGLTC</sequence>
<reference evidence="1" key="1">
    <citation type="submission" date="2022-11" db="EMBL/GenBank/DDBJ databases">
        <title>Draft genome sequences of strains of Pseudomonas imrae sp. nov.</title>
        <authorList>
            <person name="Salva Serra F."/>
            <person name="Nimje P."/>
            <person name="Moore E.R.B."/>
            <person name="Marathe N.P."/>
        </authorList>
    </citation>
    <scope>NUCLEOTIDE SEQUENCE</scope>
    <source>
        <strain evidence="1">15FMM2</strain>
    </source>
</reference>
<dbReference type="EMBL" id="JAPEQY010000001">
    <property type="protein sequence ID" value="MFO2475973.1"/>
    <property type="molecule type" value="Genomic_DNA"/>
</dbReference>
<protein>
    <submittedName>
        <fullName evidence="1">SDR family oxidoreductase</fullName>
    </submittedName>
</protein>
<dbReference type="Proteomes" id="UP001637618">
    <property type="component" value="Unassembled WGS sequence"/>
</dbReference>